<feature type="transmembrane region" description="Helical" evidence="1">
    <location>
        <begin position="266"/>
        <end position="283"/>
    </location>
</feature>
<keyword evidence="3" id="KW-1185">Reference proteome</keyword>
<keyword evidence="1" id="KW-0812">Transmembrane</keyword>
<protein>
    <submittedName>
        <fullName evidence="2">HupE/UreJ family protein</fullName>
    </submittedName>
</protein>
<dbReference type="InterPro" id="IPR032809">
    <property type="entry name" value="Put_HupE_UreJ"/>
</dbReference>
<feature type="transmembrane region" description="Helical" evidence="1">
    <location>
        <begin position="356"/>
        <end position="375"/>
    </location>
</feature>
<feature type="transmembrane region" description="Helical" evidence="1">
    <location>
        <begin position="325"/>
        <end position="349"/>
    </location>
</feature>
<accession>A0ABW2YXG4</accession>
<dbReference type="RefSeq" id="WP_377099484.1">
    <property type="nucleotide sequence ID" value="NZ_JBHTHU010000005.1"/>
</dbReference>
<evidence type="ECO:0000313" key="2">
    <source>
        <dbReference type="EMBL" id="MFD0750325.1"/>
    </source>
</evidence>
<dbReference type="EMBL" id="JBHTHU010000005">
    <property type="protein sequence ID" value="MFD0750325.1"/>
    <property type="molecule type" value="Genomic_DNA"/>
</dbReference>
<dbReference type="Proteomes" id="UP001596958">
    <property type="component" value="Unassembled WGS sequence"/>
</dbReference>
<feature type="transmembrane region" description="Helical" evidence="1">
    <location>
        <begin position="292"/>
        <end position="313"/>
    </location>
</feature>
<dbReference type="Pfam" id="PF13795">
    <property type="entry name" value="HupE_UreJ_2"/>
    <property type="match status" value="1"/>
</dbReference>
<feature type="transmembrane region" description="Helical" evidence="1">
    <location>
        <begin position="240"/>
        <end position="260"/>
    </location>
</feature>
<sequence length="423" mass="46650">MRKYILSFLLLFAVAIGYAHPMPASVVKLSVMDGYIKGEAKMPLPELESAINHPVDHITTDPYFRIYFADHIKAFTGVTAWRRAVIRSVKLTMAQDAAVGKYQQVEITFELTPAKAADLRQFTFDYDVIMHQVITHEALVLLQQDWYTGLNEESAARVIGTIKLDVPSGKIYPLSIKLEEGSTWKGFVSMMQLGMQHIKEGTDHLLFLIVLLLPAMLIAENKKWGRFGGLKYSLTNLIKIVTAFTIGHSITLLLCASGWLNVPSQPIEILIAGSILVSAAHAVRPLFPGREVYIAAGFGLIHGMAFASVLAGLDLNVSTLALSILGFNLGIELMQLFIILIIAPWLILLSRTNFYALFRIPAAVLAGIAALGWIAERVTGRANAITIALNNITPYAPRLIILLAITACLFSIKLKRTQRIDNQ</sequence>
<keyword evidence="1" id="KW-0472">Membrane</keyword>
<feature type="transmembrane region" description="Helical" evidence="1">
    <location>
        <begin position="395"/>
        <end position="414"/>
    </location>
</feature>
<name>A0ABW2YXG4_9SPHI</name>
<gene>
    <name evidence="2" type="ORF">ACFQZS_09250</name>
</gene>
<keyword evidence="1" id="KW-1133">Transmembrane helix</keyword>
<reference evidence="3" key="1">
    <citation type="journal article" date="2019" name="Int. J. Syst. Evol. Microbiol.">
        <title>The Global Catalogue of Microorganisms (GCM) 10K type strain sequencing project: providing services to taxonomists for standard genome sequencing and annotation.</title>
        <authorList>
            <consortium name="The Broad Institute Genomics Platform"/>
            <consortium name="The Broad Institute Genome Sequencing Center for Infectious Disease"/>
            <person name="Wu L."/>
            <person name="Ma J."/>
        </authorList>
    </citation>
    <scope>NUCLEOTIDE SEQUENCE [LARGE SCALE GENOMIC DNA]</scope>
    <source>
        <strain evidence="3">CCUG 63418</strain>
    </source>
</reference>
<organism evidence="2 3">
    <name type="scientific">Mucilaginibacter calamicampi</name>
    <dbReference type="NCBI Taxonomy" id="1302352"/>
    <lineage>
        <taxon>Bacteria</taxon>
        <taxon>Pseudomonadati</taxon>
        <taxon>Bacteroidota</taxon>
        <taxon>Sphingobacteriia</taxon>
        <taxon>Sphingobacteriales</taxon>
        <taxon>Sphingobacteriaceae</taxon>
        <taxon>Mucilaginibacter</taxon>
    </lineage>
</organism>
<proteinExistence type="predicted"/>
<comment type="caution">
    <text evidence="2">The sequence shown here is derived from an EMBL/GenBank/DDBJ whole genome shotgun (WGS) entry which is preliminary data.</text>
</comment>
<evidence type="ECO:0000256" key="1">
    <source>
        <dbReference type="SAM" id="Phobius"/>
    </source>
</evidence>
<feature type="transmembrane region" description="Helical" evidence="1">
    <location>
        <begin position="201"/>
        <end position="219"/>
    </location>
</feature>
<evidence type="ECO:0000313" key="3">
    <source>
        <dbReference type="Proteomes" id="UP001596958"/>
    </source>
</evidence>